<proteinExistence type="predicted"/>
<reference evidence="2" key="1">
    <citation type="submission" date="2018-04" db="EMBL/GenBank/DDBJ databases">
        <title>Whole genome sequencing of Hypsizygus marmoreus.</title>
        <authorList>
            <person name="Choi I.-G."/>
            <person name="Min B."/>
            <person name="Kim J.-G."/>
            <person name="Kim S."/>
            <person name="Oh Y.-L."/>
            <person name="Kong W.-S."/>
            <person name="Park H."/>
            <person name="Jeong J."/>
            <person name="Song E.-S."/>
        </authorList>
    </citation>
    <scope>NUCLEOTIDE SEQUENCE [LARGE SCALE GENOMIC DNA]</scope>
    <source>
        <strain evidence="2">51987-8</strain>
    </source>
</reference>
<evidence type="ECO:0000256" key="1">
    <source>
        <dbReference type="SAM" id="MobiDB-lite"/>
    </source>
</evidence>
<gene>
    <name evidence="2" type="ORF">Hypma_002199</name>
</gene>
<feature type="region of interest" description="Disordered" evidence="1">
    <location>
        <begin position="206"/>
        <end position="228"/>
    </location>
</feature>
<comment type="caution">
    <text evidence="2">The sequence shown here is derived from an EMBL/GenBank/DDBJ whole genome shotgun (WGS) entry which is preliminary data.</text>
</comment>
<dbReference type="AlphaFoldDB" id="A0A369K0B8"/>
<feature type="compositionally biased region" description="Polar residues" evidence="1">
    <location>
        <begin position="218"/>
        <end position="228"/>
    </location>
</feature>
<organism evidence="2 3">
    <name type="scientific">Hypsizygus marmoreus</name>
    <name type="common">White beech mushroom</name>
    <name type="synonym">Agaricus marmoreus</name>
    <dbReference type="NCBI Taxonomy" id="39966"/>
    <lineage>
        <taxon>Eukaryota</taxon>
        <taxon>Fungi</taxon>
        <taxon>Dikarya</taxon>
        <taxon>Basidiomycota</taxon>
        <taxon>Agaricomycotina</taxon>
        <taxon>Agaricomycetes</taxon>
        <taxon>Agaricomycetidae</taxon>
        <taxon>Agaricales</taxon>
        <taxon>Tricholomatineae</taxon>
        <taxon>Lyophyllaceae</taxon>
        <taxon>Hypsizygus</taxon>
    </lineage>
</organism>
<dbReference type="InParanoid" id="A0A369K0B8"/>
<dbReference type="EMBL" id="LUEZ02000013">
    <property type="protein sequence ID" value="RDB28049.1"/>
    <property type="molecule type" value="Genomic_DNA"/>
</dbReference>
<protein>
    <submittedName>
        <fullName evidence="2">Uncharacterized protein</fullName>
    </submittedName>
</protein>
<keyword evidence="3" id="KW-1185">Reference proteome</keyword>
<name>A0A369K0B8_HYPMA</name>
<sequence>MLSRVIRTIPRRHVKGLLIRCPRQYVARPMSTLPVPKPKSPYNAEFSFNHPVPTFFEMKLIYLAFGVFAFLEFEKFKLVLRFRREFLEIYDLLEFLDDVAPKNPEEIANDFKKLTLFFRLIFLVFNLQQDFGPFVDALRKYDGDAFSKIMLASLEETHAILRLRRSDFSPQDKIDLVGKLYEDVGRTFTKRVSARLDEIRSRELAQRRKANRKAPSLENDSSRYNSIG</sequence>
<evidence type="ECO:0000313" key="2">
    <source>
        <dbReference type="EMBL" id="RDB28049.1"/>
    </source>
</evidence>
<evidence type="ECO:0000313" key="3">
    <source>
        <dbReference type="Proteomes" id="UP000076154"/>
    </source>
</evidence>
<dbReference type="Proteomes" id="UP000076154">
    <property type="component" value="Unassembled WGS sequence"/>
</dbReference>
<accession>A0A369K0B8</accession>